<evidence type="ECO:0000256" key="9">
    <source>
        <dbReference type="ARBA" id="ARBA00022968"/>
    </source>
</evidence>
<sequence length="287" mass="33178">GNSLYNNYNKRDKSAQHIRVNHVKLHNKTSEIQSKPRIFCMITTTYANHESKAIHVRNTWAKRCDRHLFLSSRDNASLPAVRLCDTDDRPHLWCKTKEGMRYIYDKYIDDYDWFLKADDDSYVIMENLRHFLAQHQPHEPLYFGCKLQYRDVVYMSGGAGYVLSRAAVRQFVTAGIGNFTDSSQCLAGTDTGVEDLEMGKCLQHIGVTAGDSRDDSQMARFLPFDPMHMVLPNIDINQIAPWFKSYSVYPHRSGPGCCSPTLISFHYVPINIMYLMDFLLYHVNVMR</sequence>
<keyword evidence="14" id="KW-1185">Reference proteome</keyword>
<comment type="subcellular location">
    <subcellularLocation>
        <location evidence="1">Membrane</location>
        <topology evidence="1">Single-pass type II membrane protein</topology>
    </subcellularLocation>
</comment>
<dbReference type="InterPro" id="IPR003378">
    <property type="entry name" value="Fringe-like_glycosylTrfase"/>
</dbReference>
<evidence type="ECO:0000256" key="8">
    <source>
        <dbReference type="ARBA" id="ARBA00022741"/>
    </source>
</evidence>
<dbReference type="Pfam" id="PF02434">
    <property type="entry name" value="Fringe"/>
    <property type="match status" value="1"/>
</dbReference>
<evidence type="ECO:0000313" key="13">
    <source>
        <dbReference type="EMBL" id="CAD7631320.1"/>
    </source>
</evidence>
<evidence type="ECO:0000256" key="6">
    <source>
        <dbReference type="ARBA" id="ARBA00022679"/>
    </source>
</evidence>
<keyword evidence="10" id="KW-1133">Transmembrane helix</keyword>
<keyword evidence="8" id="KW-0547">Nucleotide-binding</keyword>
<evidence type="ECO:0000256" key="2">
    <source>
        <dbReference type="ARBA" id="ARBA00004922"/>
    </source>
</evidence>
<evidence type="ECO:0000259" key="12">
    <source>
        <dbReference type="Pfam" id="PF02434"/>
    </source>
</evidence>
<keyword evidence="11" id="KW-0472">Membrane</keyword>
<keyword evidence="6" id="KW-0808">Transferase</keyword>
<dbReference type="EC" id="2.4.1.122" evidence="4"/>
<feature type="domain" description="Fringe-like glycosyltransferase" evidence="12">
    <location>
        <begin position="36"/>
        <end position="208"/>
    </location>
</feature>
<dbReference type="AlphaFoldDB" id="A0A7R9KZU8"/>
<dbReference type="OrthoDB" id="414175at2759"/>
<dbReference type="EMBL" id="CAJPIZ010009281">
    <property type="protein sequence ID" value="CAG2111750.1"/>
    <property type="molecule type" value="Genomic_DNA"/>
</dbReference>
<dbReference type="Gene3D" id="3.90.550.50">
    <property type="match status" value="1"/>
</dbReference>
<keyword evidence="7" id="KW-0812">Transmembrane</keyword>
<reference evidence="13" key="1">
    <citation type="submission" date="2020-11" db="EMBL/GenBank/DDBJ databases">
        <authorList>
            <person name="Tran Van P."/>
        </authorList>
    </citation>
    <scope>NUCLEOTIDE SEQUENCE</scope>
</reference>
<comment type="similarity">
    <text evidence="3">Belongs to the glycosyltransferase 31 family. Beta3-Gal-T subfamily.</text>
</comment>
<accession>A0A7R9KZU8</accession>
<dbReference type="GO" id="GO:0016020">
    <property type="term" value="C:membrane"/>
    <property type="evidence" value="ECO:0007669"/>
    <property type="project" value="UniProtKB-SubCell"/>
</dbReference>
<keyword evidence="9" id="KW-0735">Signal-anchor</keyword>
<proteinExistence type="inferred from homology"/>
<name>A0A7R9KZU8_9ACAR</name>
<organism evidence="13">
    <name type="scientific">Medioppia subpectinata</name>
    <dbReference type="NCBI Taxonomy" id="1979941"/>
    <lineage>
        <taxon>Eukaryota</taxon>
        <taxon>Metazoa</taxon>
        <taxon>Ecdysozoa</taxon>
        <taxon>Arthropoda</taxon>
        <taxon>Chelicerata</taxon>
        <taxon>Arachnida</taxon>
        <taxon>Acari</taxon>
        <taxon>Acariformes</taxon>
        <taxon>Sarcoptiformes</taxon>
        <taxon>Oribatida</taxon>
        <taxon>Brachypylina</taxon>
        <taxon>Oppioidea</taxon>
        <taxon>Oppiidae</taxon>
        <taxon>Medioppia</taxon>
    </lineage>
</organism>
<dbReference type="InterPro" id="IPR026050">
    <property type="entry name" value="C1GALT1/C1GALT1_chp1"/>
</dbReference>
<evidence type="ECO:0000313" key="14">
    <source>
        <dbReference type="Proteomes" id="UP000759131"/>
    </source>
</evidence>
<evidence type="ECO:0000256" key="11">
    <source>
        <dbReference type="ARBA" id="ARBA00023136"/>
    </source>
</evidence>
<keyword evidence="5" id="KW-0328">Glycosyltransferase</keyword>
<feature type="non-terminal residue" evidence="13">
    <location>
        <position position="1"/>
    </location>
</feature>
<dbReference type="GO" id="GO:0000166">
    <property type="term" value="F:nucleotide binding"/>
    <property type="evidence" value="ECO:0007669"/>
    <property type="project" value="UniProtKB-KW"/>
</dbReference>
<evidence type="ECO:0000256" key="4">
    <source>
        <dbReference type="ARBA" id="ARBA00012557"/>
    </source>
</evidence>
<dbReference type="GO" id="GO:0016263">
    <property type="term" value="F:glycoprotein-N-acetylgalactosamine 3-beta-galactosyltransferase activity"/>
    <property type="evidence" value="ECO:0007669"/>
    <property type="project" value="UniProtKB-EC"/>
</dbReference>
<dbReference type="PANTHER" id="PTHR23033:SF14">
    <property type="entry name" value="GLYCOPROTEIN-N-ACETYLGALACTOSAMINE 3-BETA-GALACTOSYLTRANSFERASE 1-RELATED"/>
    <property type="match status" value="1"/>
</dbReference>
<evidence type="ECO:0000256" key="10">
    <source>
        <dbReference type="ARBA" id="ARBA00022989"/>
    </source>
</evidence>
<comment type="pathway">
    <text evidence="2">Protein modification; protein glycosylation.</text>
</comment>
<protein>
    <recommendedName>
        <fullName evidence="4">N-acetylgalactosaminide beta-1,3-galactosyltransferase</fullName>
        <ecNumber evidence="4">2.4.1.122</ecNumber>
    </recommendedName>
</protein>
<evidence type="ECO:0000256" key="3">
    <source>
        <dbReference type="ARBA" id="ARBA00006462"/>
    </source>
</evidence>
<evidence type="ECO:0000256" key="1">
    <source>
        <dbReference type="ARBA" id="ARBA00004606"/>
    </source>
</evidence>
<dbReference type="PANTHER" id="PTHR23033">
    <property type="entry name" value="BETA1,3-GALACTOSYLTRANSFERASE"/>
    <property type="match status" value="1"/>
</dbReference>
<evidence type="ECO:0000256" key="7">
    <source>
        <dbReference type="ARBA" id="ARBA00022692"/>
    </source>
</evidence>
<evidence type="ECO:0000256" key="5">
    <source>
        <dbReference type="ARBA" id="ARBA00022676"/>
    </source>
</evidence>
<dbReference type="EMBL" id="OC863856">
    <property type="protein sequence ID" value="CAD7631320.1"/>
    <property type="molecule type" value="Genomic_DNA"/>
</dbReference>
<gene>
    <name evidence="13" type="ORF">OSB1V03_LOCUS11729</name>
</gene>
<dbReference type="UniPathway" id="UPA00378"/>
<dbReference type="Proteomes" id="UP000759131">
    <property type="component" value="Unassembled WGS sequence"/>
</dbReference>